<evidence type="ECO:0000259" key="5">
    <source>
        <dbReference type="Pfam" id="PF02441"/>
    </source>
</evidence>
<dbReference type="UniPathway" id="UPA00241">
    <property type="reaction ID" value="UER00353"/>
</dbReference>
<reference evidence="9" key="2">
    <citation type="submission" date="2016-10" db="EMBL/GenBank/DDBJ databases">
        <authorList>
            <person name="Varghese N."/>
        </authorList>
    </citation>
    <scope>NUCLEOTIDE SEQUENCE [LARGE SCALE GENOMIC DNA]</scope>
    <source>
        <strain evidence="9">DSM 12489</strain>
    </source>
</reference>
<feature type="binding site" evidence="3">
    <location>
        <position position="277"/>
    </location>
    <ligand>
        <name>CTP</name>
        <dbReference type="ChEBI" id="CHEBI:37563"/>
    </ligand>
</feature>
<keyword evidence="3 4" id="KW-0285">Flavoprotein</keyword>
<dbReference type="RefSeq" id="WP_006446891.1">
    <property type="nucleotide sequence ID" value="NZ_BSRA01000014.1"/>
</dbReference>
<feature type="region of interest" description="Phosphopantothenoylcysteine decarboxylase" evidence="3">
    <location>
        <begin position="1"/>
        <end position="188"/>
    </location>
</feature>
<evidence type="ECO:0000256" key="2">
    <source>
        <dbReference type="ARBA" id="ARBA00023239"/>
    </source>
</evidence>
<feature type="binding site" evidence="3">
    <location>
        <position position="336"/>
    </location>
    <ligand>
        <name>CTP</name>
        <dbReference type="ChEBI" id="CHEBI:37563"/>
    </ligand>
</feature>
<comment type="cofactor">
    <cofactor evidence="3">
        <name>FMN</name>
        <dbReference type="ChEBI" id="CHEBI:58210"/>
    </cofactor>
    <text evidence="3">Binds 1 FMN per subunit.</text>
</comment>
<dbReference type="EC" id="6.3.2.5" evidence="3"/>
<dbReference type="InterPro" id="IPR035929">
    <property type="entry name" value="CoaB-like_sf"/>
</dbReference>
<feature type="domain" description="Flavoprotein" evidence="5">
    <location>
        <begin position="4"/>
        <end position="175"/>
    </location>
</feature>
<comment type="similarity">
    <text evidence="3 4">In the C-terminal section; belongs to the PPC synthetase family.</text>
</comment>
<comment type="cofactor">
    <cofactor evidence="3">
        <name>Mg(2+)</name>
        <dbReference type="ChEBI" id="CHEBI:18420"/>
    </cofactor>
</comment>
<dbReference type="Proteomes" id="UP001157137">
    <property type="component" value="Unassembled WGS sequence"/>
</dbReference>
<evidence type="ECO:0000313" key="8">
    <source>
        <dbReference type="EMBL" id="SDW60493.1"/>
    </source>
</evidence>
<sequence length="405" mass="43547">MEPKTILVGVGGGIAAYKSAALCSLLVKRGYDVQALMTEHATRFIQPLTLQALTKHPVIFDTFAEPNPSEIAHIAVADRAALYVIAPATANLIGKLAHGLADDMVTTTALAATCPTVIAPAMNVHMYEHPAVQANLATLRQRGNLVLDPGEGPLACGYTGKGRMPEPEDIAEVIEALLQQERDLAGLHIVVTAGPTVEDIDPVRYLTNRSSGKMGYAIAQQAVARGAQVTLVSGPTHLQPVPGAEMLYVRSTDEMLAGVERAMEHADVLIAAAAPADFRPAVFYEHKWKKSQGLMHIDLVETPDILAIMSQRRRRGQTIVGFAAETRDPIQYGRKKLEEKGLDLIVINDVSKPGAGFDVDTNQVTLLTKSGEVNELPMMAKHRVADQILSRIKDLRAQLGGEQGA</sequence>
<dbReference type="GO" id="GO:0004633">
    <property type="term" value="F:phosphopantothenoylcysteine decarboxylase activity"/>
    <property type="evidence" value="ECO:0007669"/>
    <property type="project" value="UniProtKB-UniRule"/>
</dbReference>
<evidence type="ECO:0000256" key="3">
    <source>
        <dbReference type="HAMAP-Rule" id="MF_02225"/>
    </source>
</evidence>
<dbReference type="InterPro" id="IPR007085">
    <property type="entry name" value="DNA/pantothenate-metab_flavo_C"/>
</dbReference>
<feature type="binding site" evidence="3">
    <location>
        <position position="322"/>
    </location>
    <ligand>
        <name>CTP</name>
        <dbReference type="ChEBI" id="CHEBI:37563"/>
    </ligand>
</feature>
<feature type="binding site" evidence="3">
    <location>
        <begin position="303"/>
        <end position="306"/>
    </location>
    <ligand>
        <name>CTP</name>
        <dbReference type="ChEBI" id="CHEBI:37563"/>
    </ligand>
</feature>
<dbReference type="PANTHER" id="PTHR14359">
    <property type="entry name" value="HOMO-OLIGOMERIC FLAVIN CONTAINING CYS DECARBOXYLASE FAMILY"/>
    <property type="match status" value="1"/>
</dbReference>
<accession>A0A1H2UWN7</accession>
<keyword evidence="3 4" id="KW-0436">Ligase</keyword>
<dbReference type="Gene3D" id="3.40.50.10300">
    <property type="entry name" value="CoaB-like"/>
    <property type="match status" value="1"/>
</dbReference>
<reference evidence="7" key="3">
    <citation type="submission" date="2023-02" db="EMBL/GenBank/DDBJ databases">
        <title>Proposal of a novel subspecies: Alicyclobacillus hesperidum subspecies aegle.</title>
        <authorList>
            <person name="Goto K."/>
            <person name="Fujii T."/>
            <person name="Yasui K."/>
            <person name="Mochida K."/>
            <person name="Kato-Tanaka Y."/>
            <person name="Morohoshi S."/>
            <person name="An S.Y."/>
            <person name="Kasai H."/>
            <person name="Yokota A."/>
        </authorList>
    </citation>
    <scope>NUCLEOTIDE SEQUENCE</scope>
    <source>
        <strain evidence="7">DSM 12766</strain>
    </source>
</reference>
<dbReference type="SUPFAM" id="SSF52507">
    <property type="entry name" value="Homo-oligomeric flavin-containing Cys decarboxylases, HFCD"/>
    <property type="match status" value="1"/>
</dbReference>
<evidence type="ECO:0000256" key="1">
    <source>
        <dbReference type="ARBA" id="ARBA00022793"/>
    </source>
</evidence>
<dbReference type="Gene3D" id="3.40.50.1950">
    <property type="entry name" value="Flavin prenyltransferase-like"/>
    <property type="match status" value="1"/>
</dbReference>
<reference evidence="8" key="1">
    <citation type="submission" date="2016-10" db="EMBL/GenBank/DDBJ databases">
        <authorList>
            <person name="de Groot N.N."/>
        </authorList>
    </citation>
    <scope>NUCLEOTIDE SEQUENCE [LARGE SCALE GENOMIC DNA]</scope>
    <source>
        <strain evidence="8">DSM 12489</strain>
    </source>
</reference>
<dbReference type="Proteomes" id="UP000182589">
    <property type="component" value="Unassembled WGS sequence"/>
</dbReference>
<evidence type="ECO:0000256" key="4">
    <source>
        <dbReference type="RuleBase" id="RU364078"/>
    </source>
</evidence>
<dbReference type="AlphaFoldDB" id="A0A1H2UWN7"/>
<dbReference type="InterPro" id="IPR003382">
    <property type="entry name" value="Flavoprotein"/>
</dbReference>
<dbReference type="InterPro" id="IPR005252">
    <property type="entry name" value="CoaBC"/>
</dbReference>
<feature type="binding site" evidence="3">
    <location>
        <position position="287"/>
    </location>
    <ligand>
        <name>CTP</name>
        <dbReference type="ChEBI" id="CHEBI:37563"/>
    </ligand>
</feature>
<dbReference type="EC" id="4.1.1.36" evidence="3"/>
<protein>
    <recommendedName>
        <fullName evidence="3">Coenzyme A biosynthesis bifunctional protein CoaBC</fullName>
    </recommendedName>
    <alternativeName>
        <fullName evidence="3">DNA/pantothenate metabolism flavoprotein</fullName>
    </alternativeName>
    <alternativeName>
        <fullName evidence="3">Phosphopantothenoylcysteine synthetase/decarboxylase</fullName>
        <shortName evidence="3">PPCS-PPCDC</shortName>
    </alternativeName>
    <domain>
        <recommendedName>
            <fullName evidence="3">Phosphopantothenoylcysteine decarboxylase</fullName>
            <shortName evidence="3">PPC decarboxylase</shortName>
            <shortName evidence="3">PPC-DC</shortName>
            <ecNumber evidence="3">4.1.1.36</ecNumber>
        </recommendedName>
        <alternativeName>
            <fullName evidence="3">CoaC</fullName>
        </alternativeName>
    </domain>
    <domain>
        <recommendedName>
            <fullName evidence="3">Phosphopantothenate--cysteine ligase</fullName>
            <ecNumber evidence="3">6.3.2.5</ecNumber>
        </recommendedName>
        <alternativeName>
            <fullName evidence="3">CoaB</fullName>
        </alternativeName>
        <alternativeName>
            <fullName evidence="3">Phosphopantothenoylcysteine synthetase</fullName>
            <shortName evidence="3">PPC synthetase</shortName>
            <shortName evidence="3">PPC-S</shortName>
        </alternativeName>
    </domain>
</protein>
<dbReference type="GO" id="GO:0010181">
    <property type="term" value="F:FMN binding"/>
    <property type="evidence" value="ECO:0007669"/>
    <property type="project" value="UniProtKB-UniRule"/>
</dbReference>
<dbReference type="SUPFAM" id="SSF102645">
    <property type="entry name" value="CoaB-like"/>
    <property type="match status" value="1"/>
</dbReference>
<keyword evidence="2 3" id="KW-0456">Lyase</keyword>
<dbReference type="GO" id="GO:0015937">
    <property type="term" value="P:coenzyme A biosynthetic process"/>
    <property type="evidence" value="ECO:0007669"/>
    <property type="project" value="UniProtKB-UniRule"/>
</dbReference>
<dbReference type="GO" id="GO:0071513">
    <property type="term" value="C:phosphopantothenoylcysteine decarboxylase complex"/>
    <property type="evidence" value="ECO:0007669"/>
    <property type="project" value="TreeGrafter"/>
</dbReference>
<feature type="active site" description="Proton donor" evidence="3">
    <location>
        <position position="156"/>
    </location>
</feature>
<comment type="catalytic activity">
    <reaction evidence="3 4">
        <text>N-[(R)-4-phosphopantothenoyl]-L-cysteine + H(+) = (R)-4'-phosphopantetheine + CO2</text>
        <dbReference type="Rhea" id="RHEA:16793"/>
        <dbReference type="ChEBI" id="CHEBI:15378"/>
        <dbReference type="ChEBI" id="CHEBI:16526"/>
        <dbReference type="ChEBI" id="CHEBI:59458"/>
        <dbReference type="ChEBI" id="CHEBI:61723"/>
        <dbReference type="EC" id="4.1.1.36"/>
    </reaction>
</comment>
<evidence type="ECO:0000313" key="7">
    <source>
        <dbReference type="EMBL" id="GLV14607.1"/>
    </source>
</evidence>
<dbReference type="GO" id="GO:0046872">
    <property type="term" value="F:metal ion binding"/>
    <property type="evidence" value="ECO:0007669"/>
    <property type="project" value="UniProtKB-KW"/>
</dbReference>
<comment type="caution">
    <text evidence="3">Lacks conserved residue(s) required for the propagation of feature annotation.</text>
</comment>
<dbReference type="EMBL" id="FNOJ01000009">
    <property type="protein sequence ID" value="SDW60493.1"/>
    <property type="molecule type" value="Genomic_DNA"/>
</dbReference>
<keyword evidence="3" id="KW-0511">Multifunctional enzyme</keyword>
<dbReference type="GO" id="GO:0015941">
    <property type="term" value="P:pantothenate catabolic process"/>
    <property type="evidence" value="ECO:0007669"/>
    <property type="project" value="InterPro"/>
</dbReference>
<gene>
    <name evidence="3 7" type="primary">coaBC</name>
    <name evidence="7" type="ORF">Heshes_22910</name>
    <name evidence="8" type="ORF">SAMN04489725_10938</name>
</gene>
<comment type="similarity">
    <text evidence="3 4">In the N-terminal section; belongs to the HFCD (homo-oligomeric flavin containing Cys decarboxylase) superfamily.</text>
</comment>
<dbReference type="PANTHER" id="PTHR14359:SF6">
    <property type="entry name" value="PHOSPHOPANTOTHENOYLCYSTEINE DECARBOXYLASE"/>
    <property type="match status" value="1"/>
</dbReference>
<dbReference type="NCBIfam" id="TIGR00521">
    <property type="entry name" value="coaBC_dfp"/>
    <property type="match status" value="1"/>
</dbReference>
<comment type="function">
    <text evidence="3">Catalyzes two sequential steps in the biosynthesis of coenzyme A. In the first step cysteine is conjugated to 4'-phosphopantothenate to form 4-phosphopantothenoylcysteine. In the second step the latter compound is decarboxylated to form 4'-phosphopantotheine.</text>
</comment>
<evidence type="ECO:0000259" key="6">
    <source>
        <dbReference type="Pfam" id="PF04127"/>
    </source>
</evidence>
<dbReference type="HAMAP" id="MF_02225">
    <property type="entry name" value="CoaBC"/>
    <property type="match status" value="1"/>
</dbReference>
<keyword evidence="9" id="KW-1185">Reference proteome</keyword>
<feature type="region of interest" description="Phosphopantothenate--cysteine ligase" evidence="3">
    <location>
        <begin position="189"/>
        <end position="405"/>
    </location>
</feature>
<keyword evidence="3" id="KW-0479">Metal-binding</keyword>
<keyword evidence="3" id="KW-0460">Magnesium</keyword>
<dbReference type="STRING" id="89784.SAMN04489725_10938"/>
<feature type="binding site" evidence="3">
    <location>
        <position position="340"/>
    </location>
    <ligand>
        <name>CTP</name>
        <dbReference type="ChEBI" id="CHEBI:37563"/>
    </ligand>
</feature>
<comment type="catalytic activity">
    <reaction evidence="3 4">
        <text>(R)-4'-phosphopantothenate + L-cysteine + CTP = N-[(R)-4-phosphopantothenoyl]-L-cysteine + CMP + diphosphate + H(+)</text>
        <dbReference type="Rhea" id="RHEA:19397"/>
        <dbReference type="ChEBI" id="CHEBI:10986"/>
        <dbReference type="ChEBI" id="CHEBI:15378"/>
        <dbReference type="ChEBI" id="CHEBI:33019"/>
        <dbReference type="ChEBI" id="CHEBI:35235"/>
        <dbReference type="ChEBI" id="CHEBI:37563"/>
        <dbReference type="ChEBI" id="CHEBI:59458"/>
        <dbReference type="ChEBI" id="CHEBI:60377"/>
        <dbReference type="EC" id="6.3.2.5"/>
    </reaction>
</comment>
<comment type="pathway">
    <text evidence="3 4">Cofactor biosynthesis; coenzyme A biosynthesis; CoA from (R)-pantothenate: step 2/5.</text>
</comment>
<keyword evidence="1 3" id="KW-0210">Decarboxylase</keyword>
<dbReference type="InterPro" id="IPR036551">
    <property type="entry name" value="Flavin_trans-like"/>
</dbReference>
<comment type="pathway">
    <text evidence="3 4">Cofactor biosynthesis; coenzyme A biosynthesis; CoA from (R)-pantothenate: step 3/5.</text>
</comment>
<comment type="function">
    <text evidence="4">Catalyzes two steps in the biosynthesis of coenzyme A. In the first step cysteine is conjugated to 4'-phosphopantothenate to form 4-phosphopantothenoylcysteine, in the latter compound is decarboxylated to form 4'-phosphopantotheine.</text>
</comment>
<dbReference type="Pfam" id="PF04127">
    <property type="entry name" value="DFP"/>
    <property type="match status" value="1"/>
</dbReference>
<evidence type="ECO:0000313" key="9">
    <source>
        <dbReference type="Proteomes" id="UP000182589"/>
    </source>
</evidence>
<dbReference type="GO" id="GO:0004632">
    <property type="term" value="F:phosphopantothenate--cysteine ligase activity"/>
    <property type="evidence" value="ECO:0007669"/>
    <property type="project" value="UniProtKB-UniRule"/>
</dbReference>
<keyword evidence="3 4" id="KW-0288">FMN</keyword>
<dbReference type="Pfam" id="PF02441">
    <property type="entry name" value="Flavoprotein"/>
    <property type="match status" value="1"/>
</dbReference>
<dbReference type="EMBL" id="BSRA01000014">
    <property type="protein sequence ID" value="GLV14607.1"/>
    <property type="molecule type" value="Genomic_DNA"/>
</dbReference>
<proteinExistence type="inferred from homology"/>
<name>A0A1H2UWN7_9BACL</name>
<organism evidence="8 9">
    <name type="scientific">Alicyclobacillus hesperidum</name>
    <dbReference type="NCBI Taxonomy" id="89784"/>
    <lineage>
        <taxon>Bacteria</taxon>
        <taxon>Bacillati</taxon>
        <taxon>Bacillota</taxon>
        <taxon>Bacilli</taxon>
        <taxon>Bacillales</taxon>
        <taxon>Alicyclobacillaceae</taxon>
        <taxon>Alicyclobacillus</taxon>
    </lineage>
</organism>
<feature type="domain" description="DNA/pantothenate metabolism flavoprotein C-terminal" evidence="6">
    <location>
        <begin position="184"/>
        <end position="394"/>
    </location>
</feature>